<evidence type="ECO:0000256" key="2">
    <source>
        <dbReference type="ARBA" id="ARBA00022618"/>
    </source>
</evidence>
<keyword evidence="9" id="KW-1185">Reference proteome</keyword>
<evidence type="ECO:0000256" key="3">
    <source>
        <dbReference type="ARBA" id="ARBA00022692"/>
    </source>
</evidence>
<evidence type="ECO:0000313" key="8">
    <source>
        <dbReference type="EMBL" id="ALF55007.1"/>
    </source>
</evidence>
<dbReference type="InterPro" id="IPR050487">
    <property type="entry name" value="FtsQ_DivIB"/>
</dbReference>
<dbReference type="EMBL" id="CP012036">
    <property type="protein sequence ID" value="ALF55007.1"/>
    <property type="molecule type" value="Genomic_DNA"/>
</dbReference>
<dbReference type="KEGG" id="npz:ACX27_22765"/>
<dbReference type="PANTHER" id="PTHR37820">
    <property type="entry name" value="CELL DIVISION PROTEIN DIVIB"/>
    <property type="match status" value="1"/>
</dbReference>
<keyword evidence="1" id="KW-1003">Cell membrane</keyword>
<gene>
    <name evidence="8" type="ORF">ACX27_22765</name>
</gene>
<dbReference type="Gene3D" id="3.10.20.310">
    <property type="entry name" value="membrane protein fhac"/>
    <property type="match status" value="1"/>
</dbReference>
<proteinExistence type="predicted"/>
<evidence type="ECO:0000256" key="5">
    <source>
        <dbReference type="ARBA" id="ARBA00023306"/>
    </source>
</evidence>
<evidence type="ECO:0000256" key="4">
    <source>
        <dbReference type="ARBA" id="ARBA00022989"/>
    </source>
</evidence>
<protein>
    <submittedName>
        <fullName evidence="8">Cell division protein FtsQ</fullName>
    </submittedName>
</protein>
<dbReference type="AlphaFoldDB" id="A0A0M3V690"/>
<feature type="domain" description="POTRA" evidence="7">
    <location>
        <begin position="59"/>
        <end position="126"/>
    </location>
</feature>
<reference evidence="9" key="1">
    <citation type="submission" date="2015-07" db="EMBL/GenBank/DDBJ databases">
        <title>Genome Of Nitrogen-Fixing Cyanobacterium Nostoc piscinale CENA21 From Solimoes/Amazon River Floodplain Sediments And Comparative Genomics To Uncover Biosynthetic Natural Products Potential.</title>
        <authorList>
            <person name="Leao T.F."/>
            <person name="Leao P.N."/>
            <person name="Guimaraes P.I."/>
            <person name="de Melo A.G.C."/>
            <person name="Ramos R.T.J."/>
            <person name="Silva A."/>
            <person name="Fiore M.F."/>
            <person name="Schneider M.P.C."/>
        </authorList>
    </citation>
    <scope>NUCLEOTIDE SEQUENCE [LARGE SCALE GENOMIC DNA]</scope>
    <source>
        <strain evidence="9">CENA21</strain>
    </source>
</reference>
<dbReference type="PATRIC" id="fig|224013.5.peg.5455"/>
<keyword evidence="5" id="KW-0131">Cell cycle</keyword>
<organism evidence="8 9">
    <name type="scientific">Nostoc piscinale CENA21</name>
    <dbReference type="NCBI Taxonomy" id="224013"/>
    <lineage>
        <taxon>Bacteria</taxon>
        <taxon>Bacillati</taxon>
        <taxon>Cyanobacteriota</taxon>
        <taxon>Cyanophyceae</taxon>
        <taxon>Nostocales</taxon>
        <taxon>Nostocaceae</taxon>
        <taxon>Nostoc</taxon>
    </lineage>
</organism>
<dbReference type="InterPro" id="IPR013685">
    <property type="entry name" value="POTRA_FtsQ_type"/>
</dbReference>
<accession>A0A0M3V690</accession>
<keyword evidence="3 6" id="KW-0812">Transmembrane</keyword>
<sequence length="281" mass="31318">MAGIVSVSQTDLSQRRKKLRRQRQMKVIQAIWRTSAISGLAGGLLWVALQPVWVLRDPKQIVIKTGNQVLPETAIKSMLKLSYPQSLWKVEPVAIADSLKKQSTIAQATVTRSLFPPGLIIEIQERVPVAIAQRLTPINNQPKNKQSSTGLLDASGVWIPLEKYTLVNPKLKLPSLKVIGTPEQYQKSWSQLYPLLSQSSVKIMEVNFQDLANLILKTEIGNVHLGTPSSLLPKQIKILSQLRNLPAKINPSQIEYIDLKNPDSPIVHMIQKSPKVDSQTP</sequence>
<dbReference type="RefSeq" id="WP_062295790.1">
    <property type="nucleotide sequence ID" value="NZ_CP012036.1"/>
</dbReference>
<evidence type="ECO:0000256" key="1">
    <source>
        <dbReference type="ARBA" id="ARBA00022475"/>
    </source>
</evidence>
<dbReference type="Pfam" id="PF08478">
    <property type="entry name" value="POTRA_1"/>
    <property type="match status" value="1"/>
</dbReference>
<evidence type="ECO:0000259" key="7">
    <source>
        <dbReference type="Pfam" id="PF08478"/>
    </source>
</evidence>
<dbReference type="STRING" id="224013.ACX27_22765"/>
<keyword evidence="2 8" id="KW-0132">Cell division</keyword>
<keyword evidence="4 6" id="KW-1133">Transmembrane helix</keyword>
<dbReference type="GO" id="GO:0005886">
    <property type="term" value="C:plasma membrane"/>
    <property type="evidence" value="ECO:0007669"/>
    <property type="project" value="TreeGrafter"/>
</dbReference>
<evidence type="ECO:0000313" key="9">
    <source>
        <dbReference type="Proteomes" id="UP000062645"/>
    </source>
</evidence>
<dbReference type="Proteomes" id="UP000062645">
    <property type="component" value="Chromosome"/>
</dbReference>
<dbReference type="OrthoDB" id="527430at2"/>
<reference evidence="8 9" key="2">
    <citation type="journal article" date="2016" name="Genome Announc.">
        <title>Draft Genome Sequence of the N2-Fixing Cyanobacterium Nostoc piscinale CENA21, Isolated from the Brazilian Amazon Floodplain.</title>
        <authorList>
            <person name="Leao T."/>
            <person name="Guimaraes P.I."/>
            <person name="de Melo A.G."/>
            <person name="Ramos R.T."/>
            <person name="Leao P.N."/>
            <person name="Silva A."/>
            <person name="Fiore M.F."/>
            <person name="Schneider M.P."/>
        </authorList>
    </citation>
    <scope>NUCLEOTIDE SEQUENCE [LARGE SCALE GENOMIC DNA]</scope>
    <source>
        <strain evidence="8 9">CENA21</strain>
    </source>
</reference>
<keyword evidence="6" id="KW-0472">Membrane</keyword>
<evidence type="ECO:0000256" key="6">
    <source>
        <dbReference type="SAM" id="Phobius"/>
    </source>
</evidence>
<dbReference type="PANTHER" id="PTHR37820:SF1">
    <property type="entry name" value="CELL DIVISION PROTEIN FTSQ"/>
    <property type="match status" value="1"/>
</dbReference>
<feature type="transmembrane region" description="Helical" evidence="6">
    <location>
        <begin position="30"/>
        <end position="49"/>
    </location>
</feature>
<name>A0A0M3V690_9NOSO</name>
<dbReference type="GO" id="GO:0051301">
    <property type="term" value="P:cell division"/>
    <property type="evidence" value="ECO:0007669"/>
    <property type="project" value="UniProtKB-KW"/>
</dbReference>